<dbReference type="SUPFAM" id="SSF55418">
    <property type="entry name" value="eIF4e-like"/>
    <property type="match status" value="1"/>
</dbReference>
<dbReference type="EMBL" id="MK500408">
    <property type="protein sequence ID" value="QBK89122.1"/>
    <property type="molecule type" value="Genomic_DNA"/>
</dbReference>
<accession>A0A481Z0U3</accession>
<name>A0A481Z0U3_9VIRU</name>
<evidence type="ECO:0000256" key="3">
    <source>
        <dbReference type="ARBA" id="ARBA00022917"/>
    </source>
</evidence>
<proteinExistence type="inferred from homology"/>
<comment type="similarity">
    <text evidence="4">Belongs to the eukaryotic initiation factor 4E family.</text>
</comment>
<dbReference type="InterPro" id="IPR023398">
    <property type="entry name" value="TIF_eIF4e-like"/>
</dbReference>
<keyword evidence="1 4" id="KW-0396">Initiation factor</keyword>
<dbReference type="PANTHER" id="PTHR11960">
    <property type="entry name" value="EUKARYOTIC TRANSLATION INITIATION FACTOR 4E RELATED"/>
    <property type="match status" value="1"/>
</dbReference>
<gene>
    <name evidence="5" type="ORF">LCMiAC02_02150</name>
</gene>
<keyword evidence="3 4" id="KW-0648">Protein biosynthesis</keyword>
<protein>
    <submittedName>
        <fullName evidence="5">Translation initiation factor 4E</fullName>
    </submittedName>
</protein>
<evidence type="ECO:0000256" key="1">
    <source>
        <dbReference type="ARBA" id="ARBA00022540"/>
    </source>
</evidence>
<sequence>MNLNNIKLNKENKNNKNKQINFNKKHYLENEWTLYYDPPKGKYINFNDYENFLEEIYSFSTVEDFWRVQNVIPEFSKLSLGSCYRMFKKGIRPVWEDETNAGSWYFFVSEDPQTVDKIWEILMLCCIGKIFGEFTDNITGVFCNARNKIYKFGFWIDFAAPDDRVKTIGRVFKKKILENFNWKTETIDFQFVPFTVTKTKTQLLIDKKNKKNKKKWKKNLNVLKV</sequence>
<dbReference type="Gene3D" id="3.30.760.10">
    <property type="entry name" value="RNA Cap, Translation Initiation Factor Eif4e"/>
    <property type="match status" value="1"/>
</dbReference>
<evidence type="ECO:0000256" key="4">
    <source>
        <dbReference type="RuleBase" id="RU004374"/>
    </source>
</evidence>
<organism evidence="5">
    <name type="scientific">Mimivirus LCMiAC02</name>
    <dbReference type="NCBI Taxonomy" id="2506609"/>
    <lineage>
        <taxon>Viruses</taxon>
        <taxon>Varidnaviria</taxon>
        <taxon>Bamfordvirae</taxon>
        <taxon>Nucleocytoviricota</taxon>
        <taxon>Megaviricetes</taxon>
        <taxon>Imitervirales</taxon>
        <taxon>Mimiviridae</taxon>
        <taxon>Klosneuvirinae</taxon>
    </lineage>
</organism>
<reference evidence="5" key="1">
    <citation type="journal article" date="2019" name="MBio">
        <title>Virus Genomes from Deep Sea Sediments Expand the Ocean Megavirome and Support Independent Origins of Viral Gigantism.</title>
        <authorList>
            <person name="Backstrom D."/>
            <person name="Yutin N."/>
            <person name="Jorgensen S.L."/>
            <person name="Dharamshi J."/>
            <person name="Homa F."/>
            <person name="Zaremba-Niedwiedzka K."/>
            <person name="Spang A."/>
            <person name="Wolf Y.I."/>
            <person name="Koonin E.V."/>
            <person name="Ettema T.J."/>
        </authorList>
    </citation>
    <scope>NUCLEOTIDE SEQUENCE</scope>
</reference>
<dbReference type="GO" id="GO:0000340">
    <property type="term" value="F:RNA 7-methylguanosine cap binding"/>
    <property type="evidence" value="ECO:0007669"/>
    <property type="project" value="TreeGrafter"/>
</dbReference>
<evidence type="ECO:0000313" key="5">
    <source>
        <dbReference type="EMBL" id="QBK89122.1"/>
    </source>
</evidence>
<dbReference type="InterPro" id="IPR001040">
    <property type="entry name" value="TIF_eIF_4E"/>
</dbReference>
<dbReference type="PANTHER" id="PTHR11960:SF8">
    <property type="entry name" value="EUKARYOTIC TRANSLATION INITIATION FACTOR 4E1-RELATED"/>
    <property type="match status" value="1"/>
</dbReference>
<keyword evidence="2 4" id="KW-0694">RNA-binding</keyword>
<evidence type="ECO:0000256" key="2">
    <source>
        <dbReference type="ARBA" id="ARBA00022884"/>
    </source>
</evidence>
<dbReference type="Pfam" id="PF01652">
    <property type="entry name" value="IF4E"/>
    <property type="match status" value="1"/>
</dbReference>